<comment type="function">
    <text evidence="5">Flavin prenyltransferase that catalyzes the synthesis of the prenylated FMN cofactor (prenyl-FMN) for 4-hydroxy-3-polyprenylbenzoic acid decarboxylase UbiD. The prenyltransferase is metal-independent and links a dimethylallyl moiety from dimethylallyl monophosphate (DMAP) to the flavin N5 and C6 atoms of FMN.</text>
</comment>
<evidence type="ECO:0000259" key="6">
    <source>
        <dbReference type="Pfam" id="PF02441"/>
    </source>
</evidence>
<keyword evidence="1 5" id="KW-0637">Prenyltransferase</keyword>
<evidence type="ECO:0000313" key="7">
    <source>
        <dbReference type="EMBL" id="QHQ61116.1"/>
    </source>
</evidence>
<dbReference type="NCBIfam" id="NF004685">
    <property type="entry name" value="PRK06029.1"/>
    <property type="match status" value="1"/>
</dbReference>
<evidence type="ECO:0000256" key="5">
    <source>
        <dbReference type="HAMAP-Rule" id="MF_01984"/>
    </source>
</evidence>
<dbReference type="InterPro" id="IPR004507">
    <property type="entry name" value="UbiX-like"/>
</dbReference>
<evidence type="ECO:0000256" key="4">
    <source>
        <dbReference type="ARBA" id="ARBA00022679"/>
    </source>
</evidence>
<sequence>MKRYIIGITGASGSVLAKRLLSYLSDTEAELHIIATDMGKKVFEFETGIPWTQFLSTINQNKAEICSYDNNDMFASVASGSFVTDAMMIVPCSMATAAKIATGTGGNLLCRAADVCLKEKTKLVISPREAPLNSIHLKNLLTLSENGSMILPPVPMFYAKSEDYNDLMDGIVGRILKSAGIENNLYTEWRG</sequence>
<dbReference type="EC" id="2.5.1.129" evidence="5"/>
<protein>
    <recommendedName>
        <fullName evidence="5">Flavin prenyltransferase UbiX</fullName>
        <ecNumber evidence="5">2.5.1.129</ecNumber>
    </recommendedName>
</protein>
<feature type="binding site" evidence="5">
    <location>
        <position position="128"/>
    </location>
    <ligand>
        <name>FMN</name>
        <dbReference type="ChEBI" id="CHEBI:58210"/>
    </ligand>
</feature>
<dbReference type="Gene3D" id="3.40.50.1950">
    <property type="entry name" value="Flavin prenyltransferase-like"/>
    <property type="match status" value="1"/>
</dbReference>
<comment type="catalytic activity">
    <reaction evidence="5">
        <text>dimethylallyl phosphate + FMNH2 = prenylated FMNH2 + phosphate</text>
        <dbReference type="Rhea" id="RHEA:37743"/>
        <dbReference type="ChEBI" id="CHEBI:43474"/>
        <dbReference type="ChEBI" id="CHEBI:57618"/>
        <dbReference type="ChEBI" id="CHEBI:87467"/>
        <dbReference type="ChEBI" id="CHEBI:88052"/>
        <dbReference type="EC" id="2.5.1.129"/>
    </reaction>
</comment>
<comment type="similarity">
    <text evidence="5">Belongs to the UbiX/PAD1 family.</text>
</comment>
<dbReference type="NCBIfam" id="TIGR00421">
    <property type="entry name" value="ubiX_pad"/>
    <property type="match status" value="1"/>
</dbReference>
<gene>
    <name evidence="5" type="primary">ubiX</name>
    <name evidence="7" type="ORF">Ana3638_10340</name>
</gene>
<evidence type="ECO:0000256" key="2">
    <source>
        <dbReference type="ARBA" id="ARBA00022630"/>
    </source>
</evidence>
<organism evidence="7 8">
    <name type="scientific">Anaerocolumna sedimenticola</name>
    <dbReference type="NCBI Taxonomy" id="2696063"/>
    <lineage>
        <taxon>Bacteria</taxon>
        <taxon>Bacillati</taxon>
        <taxon>Bacillota</taxon>
        <taxon>Clostridia</taxon>
        <taxon>Lachnospirales</taxon>
        <taxon>Lachnospiraceae</taxon>
        <taxon>Anaerocolumna</taxon>
    </lineage>
</organism>
<dbReference type="Proteomes" id="UP000464314">
    <property type="component" value="Chromosome"/>
</dbReference>
<feature type="binding site" evidence="5">
    <location>
        <begin position="10"/>
        <end position="12"/>
    </location>
    <ligand>
        <name>FMN</name>
        <dbReference type="ChEBI" id="CHEBI:58210"/>
    </ligand>
</feature>
<keyword evidence="3 5" id="KW-0288">FMN</keyword>
<dbReference type="AlphaFoldDB" id="A0A6P1TMN8"/>
<reference evidence="7 8" key="1">
    <citation type="submission" date="2020-01" db="EMBL/GenBank/DDBJ databases">
        <title>Genome analysis of Anaerocolumna sp. CBA3638.</title>
        <authorList>
            <person name="Kim J."/>
            <person name="Roh S.W."/>
        </authorList>
    </citation>
    <scope>NUCLEOTIDE SEQUENCE [LARGE SCALE GENOMIC DNA]</scope>
    <source>
        <strain evidence="7 8">CBA3638</strain>
    </source>
</reference>
<dbReference type="EMBL" id="CP048000">
    <property type="protein sequence ID" value="QHQ61116.1"/>
    <property type="molecule type" value="Genomic_DNA"/>
</dbReference>
<dbReference type="KEGG" id="anr:Ana3638_10340"/>
<comment type="caution">
    <text evidence="5">Lacks conserved residue(s) required for the propagation of feature annotation.</text>
</comment>
<feature type="binding site" evidence="5">
    <location>
        <begin position="93"/>
        <end position="96"/>
    </location>
    <ligand>
        <name>FMN</name>
        <dbReference type="ChEBI" id="CHEBI:58210"/>
    </ligand>
</feature>
<dbReference type="SUPFAM" id="SSF52507">
    <property type="entry name" value="Homo-oligomeric flavin-containing Cys decarboxylases, HFCD"/>
    <property type="match status" value="1"/>
</dbReference>
<name>A0A6P1TMN8_9FIRM</name>
<dbReference type="HAMAP" id="MF_01984">
    <property type="entry name" value="ubiX_pad"/>
    <property type="match status" value="1"/>
</dbReference>
<keyword evidence="2 5" id="KW-0285">Flavoprotein</keyword>
<feature type="binding site" evidence="5">
    <location>
        <position position="36"/>
    </location>
    <ligand>
        <name>FMN</name>
        <dbReference type="ChEBI" id="CHEBI:58210"/>
    </ligand>
</feature>
<evidence type="ECO:0000256" key="3">
    <source>
        <dbReference type="ARBA" id="ARBA00022643"/>
    </source>
</evidence>
<keyword evidence="8" id="KW-1185">Reference proteome</keyword>
<evidence type="ECO:0000313" key="8">
    <source>
        <dbReference type="Proteomes" id="UP000464314"/>
    </source>
</evidence>
<feature type="domain" description="Flavoprotein" evidence="6">
    <location>
        <begin position="2"/>
        <end position="177"/>
    </location>
</feature>
<accession>A0A6P1TMN8</accession>
<feature type="binding site" evidence="5">
    <location>
        <position position="158"/>
    </location>
    <ligand>
        <name>dimethylallyl phosphate</name>
        <dbReference type="ChEBI" id="CHEBI:88052"/>
    </ligand>
</feature>
<dbReference type="RefSeq" id="WP_161837943.1">
    <property type="nucleotide sequence ID" value="NZ_CP048000.1"/>
</dbReference>
<dbReference type="GO" id="GO:0106141">
    <property type="term" value="F:flavin prenyltransferase activity"/>
    <property type="evidence" value="ECO:0007669"/>
    <property type="project" value="UniProtKB-EC"/>
</dbReference>
<keyword evidence="4 5" id="KW-0808">Transferase</keyword>
<dbReference type="Pfam" id="PF02441">
    <property type="entry name" value="Flavoprotein"/>
    <property type="match status" value="1"/>
</dbReference>
<dbReference type="InterPro" id="IPR003382">
    <property type="entry name" value="Flavoprotein"/>
</dbReference>
<proteinExistence type="inferred from homology"/>
<dbReference type="InterPro" id="IPR036551">
    <property type="entry name" value="Flavin_trans-like"/>
</dbReference>
<feature type="binding site" evidence="5">
    <location>
        <position position="174"/>
    </location>
    <ligand>
        <name>dimethylallyl phosphate</name>
        <dbReference type="ChEBI" id="CHEBI:88052"/>
    </ligand>
</feature>
<evidence type="ECO:0000256" key="1">
    <source>
        <dbReference type="ARBA" id="ARBA00022602"/>
    </source>
</evidence>